<protein>
    <submittedName>
        <fullName evidence="1">Uncharacterized protein</fullName>
    </submittedName>
</protein>
<comment type="caution">
    <text evidence="1">The sequence shown here is derived from an EMBL/GenBank/DDBJ whole genome shotgun (WGS) entry which is preliminary data.</text>
</comment>
<gene>
    <name evidence="1" type="ORF">DSO57_1010961</name>
</gene>
<sequence>MNVFDPWSVNPTTVNPTPDEPKCCSLVQDPLKSYLVEKEQDIYNSSKLEKLFGEAWSEVPEKMLSELSLALENDQLDSIEAQVLQVNDPKSIKVLIHWVRQEDTIPGISLKYGINMEFLRRFNRLWPNDRRPLRPFIFIPLSLAPKLKTLSQEYPGLFYEVQATSLAKVSATLAFQEERSLSSSTCSAEDFAEILESSAPDALGESAPHPILVIPNCQLKYFPSSKRNGAFDTDTLHKFEIQDEASQYKTLEPLFPKGRSGYFQGQNLPDEIETQLLTQGKRQSAKGMENAYPEEKLYLSPSFRTWDLMPKANPSKSASQFFKASPITKSEPACSKDDSEFEMTLLSQR</sequence>
<evidence type="ECO:0000313" key="2">
    <source>
        <dbReference type="Proteomes" id="UP001165960"/>
    </source>
</evidence>
<organism evidence="1 2">
    <name type="scientific">Entomophthora muscae</name>
    <dbReference type="NCBI Taxonomy" id="34485"/>
    <lineage>
        <taxon>Eukaryota</taxon>
        <taxon>Fungi</taxon>
        <taxon>Fungi incertae sedis</taxon>
        <taxon>Zoopagomycota</taxon>
        <taxon>Entomophthoromycotina</taxon>
        <taxon>Entomophthoromycetes</taxon>
        <taxon>Entomophthorales</taxon>
        <taxon>Entomophthoraceae</taxon>
        <taxon>Entomophthora</taxon>
    </lineage>
</organism>
<reference evidence="1" key="1">
    <citation type="submission" date="2022-04" db="EMBL/GenBank/DDBJ databases">
        <title>Genome of the entomopathogenic fungus Entomophthora muscae.</title>
        <authorList>
            <person name="Elya C."/>
            <person name="Lovett B.R."/>
            <person name="Lee E."/>
            <person name="Macias A.M."/>
            <person name="Hajek A.E."/>
            <person name="De Bivort B.L."/>
            <person name="Kasson M.T."/>
            <person name="De Fine Licht H.H."/>
            <person name="Stajich J.E."/>
        </authorList>
    </citation>
    <scope>NUCLEOTIDE SEQUENCE</scope>
    <source>
        <strain evidence="1">Berkeley</strain>
    </source>
</reference>
<keyword evidence="2" id="KW-1185">Reference proteome</keyword>
<evidence type="ECO:0000313" key="1">
    <source>
        <dbReference type="EMBL" id="KAJ9073982.1"/>
    </source>
</evidence>
<dbReference type="Proteomes" id="UP001165960">
    <property type="component" value="Unassembled WGS sequence"/>
</dbReference>
<dbReference type="EMBL" id="QTSX02002877">
    <property type="protein sequence ID" value="KAJ9073982.1"/>
    <property type="molecule type" value="Genomic_DNA"/>
</dbReference>
<proteinExistence type="predicted"/>
<name>A0ACC2TIA6_9FUNG</name>
<accession>A0ACC2TIA6</accession>